<feature type="domain" description="HTH cro/C1-type" evidence="1">
    <location>
        <begin position="48"/>
        <end position="96"/>
    </location>
</feature>
<dbReference type="Proteomes" id="UP000717634">
    <property type="component" value="Unassembled WGS sequence"/>
</dbReference>
<evidence type="ECO:0000313" key="2">
    <source>
        <dbReference type="EMBL" id="NKI89692.1"/>
    </source>
</evidence>
<dbReference type="Gene3D" id="1.10.260.40">
    <property type="entry name" value="lambda repressor-like DNA-binding domains"/>
    <property type="match status" value="1"/>
</dbReference>
<organism evidence="2 3">
    <name type="scientific">Hymenobacter artigasi</name>
    <dbReference type="NCBI Taxonomy" id="2719616"/>
    <lineage>
        <taxon>Bacteria</taxon>
        <taxon>Pseudomonadati</taxon>
        <taxon>Bacteroidota</taxon>
        <taxon>Cytophagia</taxon>
        <taxon>Cytophagales</taxon>
        <taxon>Hymenobacteraceae</taxon>
        <taxon>Hymenobacter</taxon>
    </lineage>
</organism>
<proteinExistence type="predicted"/>
<dbReference type="SUPFAM" id="SSF47413">
    <property type="entry name" value="lambda repressor-like DNA-binding domains"/>
    <property type="match status" value="1"/>
</dbReference>
<sequence>MTNKEKFLALVSKEKSSTLEKNKERIKNREMLRESQQIAIKVMKKLDEMGWSQKDLAAAMNVSPQQVNKIVKGQENLTLETQLKLQLVLDIPILASYYEVKWNSVRESVFAMEKVVQNLDSYADNTPSCYQSSAKIFKLEPNKYSDEYSYSEVG</sequence>
<evidence type="ECO:0000259" key="1">
    <source>
        <dbReference type="PROSITE" id="PS50943"/>
    </source>
</evidence>
<name>A0ABX1HKY2_9BACT</name>
<dbReference type="RefSeq" id="WP_168673321.1">
    <property type="nucleotide sequence ID" value="NZ_JAAVTK010000006.1"/>
</dbReference>
<dbReference type="Pfam" id="PF01381">
    <property type="entry name" value="HTH_3"/>
    <property type="match status" value="1"/>
</dbReference>
<dbReference type="SMART" id="SM00530">
    <property type="entry name" value="HTH_XRE"/>
    <property type="match status" value="1"/>
</dbReference>
<dbReference type="PROSITE" id="PS50943">
    <property type="entry name" value="HTH_CROC1"/>
    <property type="match status" value="1"/>
</dbReference>
<dbReference type="CDD" id="cd00093">
    <property type="entry name" value="HTH_XRE"/>
    <property type="match status" value="1"/>
</dbReference>
<evidence type="ECO:0000313" key="3">
    <source>
        <dbReference type="Proteomes" id="UP000717634"/>
    </source>
</evidence>
<dbReference type="InterPro" id="IPR010982">
    <property type="entry name" value="Lambda_DNA-bd_dom_sf"/>
</dbReference>
<accession>A0ABX1HKY2</accession>
<reference evidence="2 3" key="1">
    <citation type="submission" date="2020-03" db="EMBL/GenBank/DDBJ databases">
        <title>Genomic Encyclopedia of Type Strains, Phase IV (KMG-V): Genome sequencing to study the core and pangenomes of soil and plant-associated prokaryotes.</title>
        <authorList>
            <person name="Whitman W."/>
        </authorList>
    </citation>
    <scope>NUCLEOTIDE SEQUENCE [LARGE SCALE GENOMIC DNA]</scope>
    <source>
        <strain evidence="2 3">1B</strain>
    </source>
</reference>
<keyword evidence="3" id="KW-1185">Reference proteome</keyword>
<dbReference type="InterPro" id="IPR001387">
    <property type="entry name" value="Cro/C1-type_HTH"/>
</dbReference>
<comment type="caution">
    <text evidence="2">The sequence shown here is derived from an EMBL/GenBank/DDBJ whole genome shotgun (WGS) entry which is preliminary data.</text>
</comment>
<dbReference type="EMBL" id="JAAVTK010000006">
    <property type="protein sequence ID" value="NKI89692.1"/>
    <property type="molecule type" value="Genomic_DNA"/>
</dbReference>
<protein>
    <submittedName>
        <fullName evidence="2">Transcriptional regulator with XRE-family HTH domain</fullName>
    </submittedName>
</protein>
<gene>
    <name evidence="2" type="ORF">HBN54_002291</name>
</gene>